<name>A0ABV7VEE3_9PROT</name>
<dbReference type="InterPro" id="IPR015943">
    <property type="entry name" value="WD40/YVTN_repeat-like_dom_sf"/>
</dbReference>
<proteinExistence type="predicted"/>
<evidence type="ECO:0000313" key="3">
    <source>
        <dbReference type="Proteomes" id="UP001595711"/>
    </source>
</evidence>
<feature type="signal peptide" evidence="1">
    <location>
        <begin position="1"/>
        <end position="24"/>
    </location>
</feature>
<reference evidence="3" key="1">
    <citation type="journal article" date="2019" name="Int. J. Syst. Evol. Microbiol.">
        <title>The Global Catalogue of Microorganisms (GCM) 10K type strain sequencing project: providing services to taxonomists for standard genome sequencing and annotation.</title>
        <authorList>
            <consortium name="The Broad Institute Genomics Platform"/>
            <consortium name="The Broad Institute Genome Sequencing Center for Infectious Disease"/>
            <person name="Wu L."/>
            <person name="Ma J."/>
        </authorList>
    </citation>
    <scope>NUCLEOTIDE SEQUENCE [LARGE SCALE GENOMIC DNA]</scope>
    <source>
        <strain evidence="3">KCTC 42182</strain>
    </source>
</reference>
<dbReference type="Gene3D" id="2.130.10.10">
    <property type="entry name" value="YVTN repeat-like/Quinoprotein amine dehydrogenase"/>
    <property type="match status" value="1"/>
</dbReference>
<evidence type="ECO:0000313" key="2">
    <source>
        <dbReference type="EMBL" id="MFC3675821.1"/>
    </source>
</evidence>
<feature type="chain" id="PRO_5045297782" description="Sugar lactone lactonase YvrE" evidence="1">
    <location>
        <begin position="25"/>
        <end position="308"/>
    </location>
</feature>
<comment type="caution">
    <text evidence="2">The sequence shown here is derived from an EMBL/GenBank/DDBJ whole genome shotgun (WGS) entry which is preliminary data.</text>
</comment>
<sequence length="308" mass="32423">MMLRRLAALLLTGLTLLAAGPGRAQQIGGAAPRYTDRALSATPLDGAIRLRHWAPGLNDGYVPQGLTIARGTLFVGAYHSTDKTINRGAAKVFAVDPQNGAVIGGFELPAAIGHADGLAATPDGGLLYVADNSRALFVFDLGRSLQAGRAVPAGEPRRLAEGGGQPGSNLLAFDGTYLWFGRFHREGPSQIFAADPAKIFTGSKTPMTEAETTRHIAIPAFAQGATFDAEGQLWISASNGKGGHLYKLDAHDGRILATYDAMAGIEDLAHDAQGRLWAVAEAGSQRWSAWATFFPLLFAIDPAALPRP</sequence>
<protein>
    <recommendedName>
        <fullName evidence="4">Sugar lactone lactonase YvrE</fullName>
    </recommendedName>
</protein>
<gene>
    <name evidence="2" type="ORF">ACFOOQ_09725</name>
</gene>
<keyword evidence="1" id="KW-0732">Signal</keyword>
<dbReference type="EMBL" id="JBHRYJ010000001">
    <property type="protein sequence ID" value="MFC3675821.1"/>
    <property type="molecule type" value="Genomic_DNA"/>
</dbReference>
<dbReference type="SUPFAM" id="SSF50969">
    <property type="entry name" value="YVTN repeat-like/Quinoprotein amine dehydrogenase"/>
    <property type="match status" value="1"/>
</dbReference>
<evidence type="ECO:0008006" key="4">
    <source>
        <dbReference type="Google" id="ProtNLM"/>
    </source>
</evidence>
<dbReference type="RefSeq" id="WP_379725111.1">
    <property type="nucleotide sequence ID" value="NZ_JBHRYJ010000001.1"/>
</dbReference>
<organism evidence="2 3">
    <name type="scientific">Ferrovibrio xuzhouensis</name>
    <dbReference type="NCBI Taxonomy" id="1576914"/>
    <lineage>
        <taxon>Bacteria</taxon>
        <taxon>Pseudomonadati</taxon>
        <taxon>Pseudomonadota</taxon>
        <taxon>Alphaproteobacteria</taxon>
        <taxon>Rhodospirillales</taxon>
        <taxon>Rhodospirillaceae</taxon>
        <taxon>Ferrovibrio</taxon>
    </lineage>
</organism>
<dbReference type="InterPro" id="IPR011044">
    <property type="entry name" value="Quino_amine_DH_bsu"/>
</dbReference>
<evidence type="ECO:0000256" key="1">
    <source>
        <dbReference type="SAM" id="SignalP"/>
    </source>
</evidence>
<dbReference type="Proteomes" id="UP001595711">
    <property type="component" value="Unassembled WGS sequence"/>
</dbReference>
<keyword evidence="3" id="KW-1185">Reference proteome</keyword>
<accession>A0ABV7VEE3</accession>